<organism evidence="1 2">
    <name type="scientific">Actinomyces massiliensis F0489</name>
    <dbReference type="NCBI Taxonomy" id="1125718"/>
    <lineage>
        <taxon>Bacteria</taxon>
        <taxon>Bacillati</taxon>
        <taxon>Actinomycetota</taxon>
        <taxon>Actinomycetes</taxon>
        <taxon>Actinomycetales</taxon>
        <taxon>Actinomycetaceae</taxon>
        <taxon>Actinomyces</taxon>
    </lineage>
</organism>
<evidence type="ECO:0000313" key="2">
    <source>
        <dbReference type="Proteomes" id="UP000002941"/>
    </source>
</evidence>
<proteinExistence type="predicted"/>
<dbReference type="eggNOG" id="COG1959">
    <property type="taxonomic scope" value="Bacteria"/>
</dbReference>
<dbReference type="AlphaFoldDB" id="J1HKH5"/>
<comment type="caution">
    <text evidence="1">The sequence shown here is derived from an EMBL/GenBank/DDBJ whole genome shotgun (WGS) entry which is preliminary data.</text>
</comment>
<accession>J1HKH5</accession>
<keyword evidence="2" id="KW-1185">Reference proteome</keyword>
<dbReference type="RefSeq" id="WP_008731008.1">
    <property type="nucleotide sequence ID" value="NZ_AKFT01000082.1"/>
</dbReference>
<dbReference type="Proteomes" id="UP000002941">
    <property type="component" value="Unassembled WGS sequence"/>
</dbReference>
<protein>
    <submittedName>
        <fullName evidence="1">Uncharacterized protein</fullName>
    </submittedName>
</protein>
<dbReference type="InterPro" id="IPR036388">
    <property type="entry name" value="WH-like_DNA-bd_sf"/>
</dbReference>
<evidence type="ECO:0000313" key="1">
    <source>
        <dbReference type="EMBL" id="EJF46053.1"/>
    </source>
</evidence>
<sequence length="78" mass="8421">MFEAIEGSAPAFTCQEIRRQGIGAATPEECQHKCIVHSLVDQADAAWRAEMAGRTVAAFVEVLPDSLKARTSAFLSKV</sequence>
<dbReference type="PATRIC" id="fig|1125718.3.peg.1113"/>
<reference evidence="1 2" key="1">
    <citation type="submission" date="2012-05" db="EMBL/GenBank/DDBJ databases">
        <authorList>
            <person name="Harkins D.M."/>
            <person name="Madupu R."/>
            <person name="Durkin A.S."/>
            <person name="Torralba M."/>
            <person name="Methe B."/>
            <person name="Sutton G.G."/>
            <person name="Nelson K.E."/>
        </authorList>
    </citation>
    <scope>NUCLEOTIDE SEQUENCE [LARGE SCALE GENOMIC DNA]</scope>
    <source>
        <strain evidence="1 2">F0489</strain>
    </source>
</reference>
<name>J1HKH5_9ACTO</name>
<dbReference type="Gene3D" id="1.10.10.10">
    <property type="entry name" value="Winged helix-like DNA-binding domain superfamily/Winged helix DNA-binding domain"/>
    <property type="match status" value="1"/>
</dbReference>
<dbReference type="EMBL" id="AKFT01000082">
    <property type="protein sequence ID" value="EJF46053.1"/>
    <property type="molecule type" value="Genomic_DNA"/>
</dbReference>
<dbReference type="OrthoDB" id="9808360at2"/>
<gene>
    <name evidence="1" type="ORF">HMPREF1318_2763</name>
</gene>